<reference evidence="2 3" key="1">
    <citation type="submission" date="2018-08" db="EMBL/GenBank/DDBJ databases">
        <title>Recombination of ecologically and evolutionarily significant loci maintains genetic cohesion in the Pseudomonas syringae species complex.</title>
        <authorList>
            <person name="Dillon M."/>
            <person name="Thakur S."/>
            <person name="Almeida R.N.D."/>
            <person name="Weir B.S."/>
            <person name="Guttman D.S."/>
        </authorList>
    </citation>
    <scope>NUCLEOTIDE SEQUENCE [LARGE SCALE GENOMIC DNA]</scope>
    <source>
        <strain evidence="2 3">ICMP 8902</strain>
    </source>
</reference>
<evidence type="ECO:0000313" key="2">
    <source>
        <dbReference type="EMBL" id="RMO82420.1"/>
    </source>
</evidence>
<feature type="region of interest" description="Disordered" evidence="1">
    <location>
        <begin position="218"/>
        <end position="239"/>
    </location>
</feature>
<comment type="caution">
    <text evidence="2">The sequence shown here is derived from an EMBL/GenBank/DDBJ whole genome shotgun (WGS) entry which is preliminary data.</text>
</comment>
<proteinExistence type="predicted"/>
<organism evidence="2 3">
    <name type="scientific">Pseudomonas syringae pv. philadelphi</name>
    <dbReference type="NCBI Taxonomy" id="251706"/>
    <lineage>
        <taxon>Bacteria</taxon>
        <taxon>Pseudomonadati</taxon>
        <taxon>Pseudomonadota</taxon>
        <taxon>Gammaproteobacteria</taxon>
        <taxon>Pseudomonadales</taxon>
        <taxon>Pseudomonadaceae</taxon>
        <taxon>Pseudomonas</taxon>
    </lineage>
</organism>
<gene>
    <name evidence="2" type="ORF">ALQ33_200072</name>
</gene>
<accession>A0A3M3YIS1</accession>
<dbReference type="AlphaFoldDB" id="A0A3M3YIS1"/>
<evidence type="ECO:0000313" key="3">
    <source>
        <dbReference type="Proteomes" id="UP000279372"/>
    </source>
</evidence>
<evidence type="ECO:0000256" key="1">
    <source>
        <dbReference type="SAM" id="MobiDB-lite"/>
    </source>
</evidence>
<dbReference type="Proteomes" id="UP000279372">
    <property type="component" value="Unassembled WGS sequence"/>
</dbReference>
<protein>
    <recommendedName>
        <fullName evidence="4">Chorismate mutase protein</fullName>
    </recommendedName>
</protein>
<sequence>MGTITARKRKDKTTGFTAQIRINRVGLPVYQETQTFDRKQVAQAWIKKREAELTAPGAIERINRKTVSIKQMIDRYLDEYEKVRPLGKTKRATLTAISESWLGEVADSALTSQKLVEYAQWRMGKEGGGVQAQTVGNDLSHLGAVLSIAKPAWGYDVAADSTPSGHSVHQHPDTRSTLIRTGSRSAATQVCIVSLKPLPTSISLHACASIRPSVRSDKRYAPAGRGSRRPRSDRRSTHAICPPAFGW</sequence>
<evidence type="ECO:0008006" key="4">
    <source>
        <dbReference type="Google" id="ProtNLM"/>
    </source>
</evidence>
<dbReference type="EMBL" id="RBQB01000301">
    <property type="protein sequence ID" value="RMO82420.1"/>
    <property type="molecule type" value="Genomic_DNA"/>
</dbReference>
<name>A0A3M3YIS1_9PSED</name>